<name>A0AAU9JIQ4_9CILI</name>
<feature type="transmembrane region" description="Helical" evidence="2">
    <location>
        <begin position="21"/>
        <end position="40"/>
    </location>
</feature>
<sequence>MFANMDSLPDRIQRKRKFAGVGCIFQFISAIAGIFVYLFLRRVPMVLIINLFTACLSIVGYVGANHMHRTQISIHGFTTVVLLGGFFIYQIIELLFLTNSASDKILLLLISIPYLVDFIAGCLSLNLYFEILEPPTISEVPEEYQIPLIENANNLCKICYDRPCTMVVYPCGHKCLCAPCSRNLIKSLSKCPFCRGVIRDMILVYE</sequence>
<evidence type="ECO:0000313" key="5">
    <source>
        <dbReference type="Proteomes" id="UP001162131"/>
    </source>
</evidence>
<protein>
    <recommendedName>
        <fullName evidence="3">RING-type domain-containing protein</fullName>
    </recommendedName>
</protein>
<dbReference type="InterPro" id="IPR001841">
    <property type="entry name" value="Znf_RING"/>
</dbReference>
<dbReference type="AlphaFoldDB" id="A0AAU9JIQ4"/>
<gene>
    <name evidence="4" type="ORF">BSTOLATCC_MIC42036</name>
</gene>
<keyword evidence="2" id="KW-0812">Transmembrane</keyword>
<feature type="transmembrane region" description="Helical" evidence="2">
    <location>
        <begin position="46"/>
        <end position="64"/>
    </location>
</feature>
<proteinExistence type="predicted"/>
<accession>A0AAU9JIQ4</accession>
<comment type="caution">
    <text evidence="4">The sequence shown here is derived from an EMBL/GenBank/DDBJ whole genome shotgun (WGS) entry which is preliminary data.</text>
</comment>
<dbReference type="EMBL" id="CAJZBQ010000041">
    <property type="protein sequence ID" value="CAG9326769.1"/>
    <property type="molecule type" value="Genomic_DNA"/>
</dbReference>
<dbReference type="Pfam" id="PF13920">
    <property type="entry name" value="zf-C3HC4_3"/>
    <property type="match status" value="1"/>
</dbReference>
<keyword evidence="2" id="KW-1133">Transmembrane helix</keyword>
<dbReference type="GO" id="GO:0008270">
    <property type="term" value="F:zinc ion binding"/>
    <property type="evidence" value="ECO:0007669"/>
    <property type="project" value="UniProtKB-KW"/>
</dbReference>
<dbReference type="Proteomes" id="UP001162131">
    <property type="component" value="Unassembled WGS sequence"/>
</dbReference>
<evidence type="ECO:0000259" key="3">
    <source>
        <dbReference type="PROSITE" id="PS50089"/>
    </source>
</evidence>
<dbReference type="Gene3D" id="3.30.40.10">
    <property type="entry name" value="Zinc/RING finger domain, C3HC4 (zinc finger)"/>
    <property type="match status" value="1"/>
</dbReference>
<dbReference type="InterPro" id="IPR013083">
    <property type="entry name" value="Znf_RING/FYVE/PHD"/>
</dbReference>
<feature type="domain" description="RING-type" evidence="3">
    <location>
        <begin position="156"/>
        <end position="195"/>
    </location>
</feature>
<feature type="transmembrane region" description="Helical" evidence="2">
    <location>
        <begin position="105"/>
        <end position="129"/>
    </location>
</feature>
<dbReference type="PROSITE" id="PS50089">
    <property type="entry name" value="ZF_RING_2"/>
    <property type="match status" value="1"/>
</dbReference>
<keyword evidence="1" id="KW-0479">Metal-binding</keyword>
<keyword evidence="1" id="KW-0863">Zinc-finger</keyword>
<dbReference type="SUPFAM" id="SSF57850">
    <property type="entry name" value="RING/U-box"/>
    <property type="match status" value="1"/>
</dbReference>
<evidence type="ECO:0000313" key="4">
    <source>
        <dbReference type="EMBL" id="CAG9326769.1"/>
    </source>
</evidence>
<keyword evidence="2" id="KW-0472">Membrane</keyword>
<feature type="transmembrane region" description="Helical" evidence="2">
    <location>
        <begin position="76"/>
        <end position="99"/>
    </location>
</feature>
<organism evidence="4 5">
    <name type="scientific">Blepharisma stoltei</name>
    <dbReference type="NCBI Taxonomy" id="1481888"/>
    <lineage>
        <taxon>Eukaryota</taxon>
        <taxon>Sar</taxon>
        <taxon>Alveolata</taxon>
        <taxon>Ciliophora</taxon>
        <taxon>Postciliodesmatophora</taxon>
        <taxon>Heterotrichea</taxon>
        <taxon>Heterotrichida</taxon>
        <taxon>Blepharismidae</taxon>
        <taxon>Blepharisma</taxon>
    </lineage>
</organism>
<evidence type="ECO:0000256" key="1">
    <source>
        <dbReference type="PROSITE-ProRule" id="PRU00175"/>
    </source>
</evidence>
<keyword evidence="5" id="KW-1185">Reference proteome</keyword>
<keyword evidence="1" id="KW-0862">Zinc</keyword>
<evidence type="ECO:0000256" key="2">
    <source>
        <dbReference type="SAM" id="Phobius"/>
    </source>
</evidence>
<reference evidence="4" key="1">
    <citation type="submission" date="2021-09" db="EMBL/GenBank/DDBJ databases">
        <authorList>
            <consortium name="AG Swart"/>
            <person name="Singh M."/>
            <person name="Singh A."/>
            <person name="Seah K."/>
            <person name="Emmerich C."/>
        </authorList>
    </citation>
    <scope>NUCLEOTIDE SEQUENCE</scope>
    <source>
        <strain evidence="4">ATCC30299</strain>
    </source>
</reference>